<feature type="transmembrane region" description="Helical" evidence="1">
    <location>
        <begin position="65"/>
        <end position="83"/>
    </location>
</feature>
<feature type="transmembrane region" description="Helical" evidence="1">
    <location>
        <begin position="171"/>
        <end position="194"/>
    </location>
</feature>
<dbReference type="Proteomes" id="UP001209083">
    <property type="component" value="Chromosome"/>
</dbReference>
<feature type="transmembrane region" description="Helical" evidence="1">
    <location>
        <begin position="200"/>
        <end position="218"/>
    </location>
</feature>
<feature type="transmembrane region" description="Helical" evidence="1">
    <location>
        <begin position="95"/>
        <end position="117"/>
    </location>
</feature>
<proteinExistence type="predicted"/>
<keyword evidence="1" id="KW-0472">Membrane</keyword>
<feature type="transmembrane region" description="Helical" evidence="1">
    <location>
        <begin position="21"/>
        <end position="45"/>
    </location>
</feature>
<reference evidence="2 3" key="1">
    <citation type="submission" date="2023-05" db="EMBL/GenBank/DDBJ databases">
        <title>Lithophilousrod everest ZFBP1038 complete genpme.</title>
        <authorList>
            <person name="Tian M."/>
        </authorList>
    </citation>
    <scope>NUCLEOTIDE SEQUENCE [LARGE SCALE GENOMIC DNA]</scope>
    <source>
        <strain evidence="2 3">ZFBP1038</strain>
    </source>
</reference>
<evidence type="ECO:0000313" key="2">
    <source>
        <dbReference type="EMBL" id="WGW12290.1"/>
    </source>
</evidence>
<dbReference type="Pfam" id="PF19700">
    <property type="entry name" value="DUF6198"/>
    <property type="match status" value="1"/>
</dbReference>
<gene>
    <name evidence="2" type="ORF">LWF01_00555</name>
</gene>
<evidence type="ECO:0000313" key="3">
    <source>
        <dbReference type="Proteomes" id="UP001209083"/>
    </source>
</evidence>
<feature type="transmembrane region" description="Helical" evidence="1">
    <location>
        <begin position="123"/>
        <end position="142"/>
    </location>
</feature>
<dbReference type="PANTHER" id="PTHR40078">
    <property type="entry name" value="INTEGRAL MEMBRANE PROTEIN-RELATED"/>
    <property type="match status" value="1"/>
</dbReference>
<sequence>MKQKNVQDAGIIDNGSLVRRWATYILGIYILTVGVSLAIRAGIGISPQSSLTRTMTLVMPGVSQGTFNFALEILMLILAFAVMPKAFGWRNLLSLIPSAILAVLLDFNLAITEWVVIEPYIGNLGLLVFADALLAFGLFLMIRANLVLMPIDLFVNTLHNKTGRKWGNIKTIFDCSLLVVSAGIGLLFLGAPQFIREGTVLNAVLVGQYVKLYTFIYSKTFGKRNSGKVGGPQEPRAAEL</sequence>
<dbReference type="PANTHER" id="PTHR40078:SF1">
    <property type="entry name" value="INTEGRAL MEMBRANE PROTEIN"/>
    <property type="match status" value="1"/>
</dbReference>
<dbReference type="EMBL" id="CP090958">
    <property type="protein sequence ID" value="WGW12290.1"/>
    <property type="molecule type" value="Genomic_DNA"/>
</dbReference>
<evidence type="ECO:0000256" key="1">
    <source>
        <dbReference type="SAM" id="Phobius"/>
    </source>
</evidence>
<dbReference type="RefSeq" id="WP_349639089.1">
    <property type="nucleotide sequence ID" value="NZ_CP090958.1"/>
</dbReference>
<keyword evidence="3" id="KW-1185">Reference proteome</keyword>
<accession>A0ABY8QVV0</accession>
<organism evidence="2 3">
    <name type="scientific">Saxibacter everestensis</name>
    <dbReference type="NCBI Taxonomy" id="2909229"/>
    <lineage>
        <taxon>Bacteria</taxon>
        <taxon>Bacillati</taxon>
        <taxon>Actinomycetota</taxon>
        <taxon>Actinomycetes</taxon>
        <taxon>Micrococcales</taxon>
        <taxon>Brevibacteriaceae</taxon>
        <taxon>Saxibacter</taxon>
    </lineage>
</organism>
<keyword evidence="1" id="KW-0812">Transmembrane</keyword>
<protein>
    <submittedName>
        <fullName evidence="2">DUF6198 family protein</fullName>
    </submittedName>
</protein>
<name>A0ABY8QVV0_9MICO</name>
<dbReference type="InterPro" id="IPR038750">
    <property type="entry name" value="YczE/YyaS-like"/>
</dbReference>
<keyword evidence="1" id="KW-1133">Transmembrane helix</keyword>